<reference evidence="1 2" key="3">
    <citation type="journal article" date="2013" name="Rice">
        <title>Improvement of the Oryza sativa Nipponbare reference genome using next generation sequence and optical map data.</title>
        <authorList>
            <person name="Kawahara Y."/>
            <person name="de la Bastide M."/>
            <person name="Hamilton J.P."/>
            <person name="Kanamori H."/>
            <person name="McCombie W.R."/>
            <person name="Ouyang S."/>
            <person name="Schwartz D.C."/>
            <person name="Tanaka T."/>
            <person name="Wu J."/>
            <person name="Zhou S."/>
            <person name="Childs K.L."/>
            <person name="Davidson R.M."/>
            <person name="Lin H."/>
            <person name="Quesada-Ocampo L."/>
            <person name="Vaillancourt B."/>
            <person name="Sakai H."/>
            <person name="Lee S.S."/>
            <person name="Kim J."/>
            <person name="Numa H."/>
            <person name="Itoh T."/>
            <person name="Buell C.R."/>
            <person name="Matsumoto T."/>
        </authorList>
    </citation>
    <scope>NUCLEOTIDE SEQUENCE [LARGE SCALE GENOMIC DNA]</scope>
    <source>
        <strain evidence="2">cv. Nipponbare</strain>
    </source>
</reference>
<reference evidence="2" key="1">
    <citation type="journal article" date="2005" name="Nature">
        <title>The map-based sequence of the rice genome.</title>
        <authorList>
            <consortium name="International rice genome sequencing project (IRGSP)"/>
            <person name="Matsumoto T."/>
            <person name="Wu J."/>
            <person name="Kanamori H."/>
            <person name="Katayose Y."/>
            <person name="Fujisawa M."/>
            <person name="Namiki N."/>
            <person name="Mizuno H."/>
            <person name="Yamamoto K."/>
            <person name="Antonio B.A."/>
            <person name="Baba T."/>
            <person name="Sakata K."/>
            <person name="Nagamura Y."/>
            <person name="Aoki H."/>
            <person name="Arikawa K."/>
            <person name="Arita K."/>
            <person name="Bito T."/>
            <person name="Chiden Y."/>
            <person name="Fujitsuka N."/>
            <person name="Fukunaka R."/>
            <person name="Hamada M."/>
            <person name="Harada C."/>
            <person name="Hayashi A."/>
            <person name="Hijishita S."/>
            <person name="Honda M."/>
            <person name="Hosokawa S."/>
            <person name="Ichikawa Y."/>
            <person name="Idonuma A."/>
            <person name="Iijima M."/>
            <person name="Ikeda M."/>
            <person name="Ikeno M."/>
            <person name="Ito K."/>
            <person name="Ito S."/>
            <person name="Ito T."/>
            <person name="Ito Y."/>
            <person name="Ito Y."/>
            <person name="Iwabuchi A."/>
            <person name="Kamiya K."/>
            <person name="Karasawa W."/>
            <person name="Kurita K."/>
            <person name="Katagiri S."/>
            <person name="Kikuta A."/>
            <person name="Kobayashi H."/>
            <person name="Kobayashi N."/>
            <person name="Machita K."/>
            <person name="Maehara T."/>
            <person name="Masukawa M."/>
            <person name="Mizubayashi T."/>
            <person name="Mukai Y."/>
            <person name="Nagasaki H."/>
            <person name="Nagata Y."/>
            <person name="Naito S."/>
            <person name="Nakashima M."/>
            <person name="Nakama Y."/>
            <person name="Nakamichi Y."/>
            <person name="Nakamura M."/>
            <person name="Meguro A."/>
            <person name="Negishi M."/>
            <person name="Ohta I."/>
            <person name="Ohta T."/>
            <person name="Okamoto M."/>
            <person name="Ono N."/>
            <person name="Saji S."/>
            <person name="Sakaguchi M."/>
            <person name="Sakai K."/>
            <person name="Shibata M."/>
            <person name="Shimokawa T."/>
            <person name="Song J."/>
            <person name="Takazaki Y."/>
            <person name="Terasawa K."/>
            <person name="Tsugane M."/>
            <person name="Tsuji K."/>
            <person name="Ueda S."/>
            <person name="Waki K."/>
            <person name="Yamagata H."/>
            <person name="Yamamoto M."/>
            <person name="Yamamoto S."/>
            <person name="Yamane H."/>
            <person name="Yoshiki S."/>
            <person name="Yoshihara R."/>
            <person name="Yukawa K."/>
            <person name="Zhong H."/>
            <person name="Yano M."/>
            <person name="Yuan Q."/>
            <person name="Ouyang S."/>
            <person name="Liu J."/>
            <person name="Jones K.M."/>
            <person name="Gansberger K."/>
            <person name="Moffat K."/>
            <person name="Hill J."/>
            <person name="Bera J."/>
            <person name="Fadrosh D."/>
            <person name="Jin S."/>
            <person name="Johri S."/>
            <person name="Kim M."/>
            <person name="Overton L."/>
            <person name="Reardon M."/>
            <person name="Tsitrin T."/>
            <person name="Vuong H."/>
            <person name="Weaver B."/>
            <person name="Ciecko A."/>
            <person name="Tallon L."/>
            <person name="Jackson J."/>
            <person name="Pai G."/>
            <person name="Aken S.V."/>
            <person name="Utterback T."/>
            <person name="Reidmuller S."/>
            <person name="Feldblyum T."/>
            <person name="Hsiao J."/>
            <person name="Zismann V."/>
            <person name="Iobst S."/>
            <person name="de Vazeille A.R."/>
            <person name="Buell C.R."/>
            <person name="Ying K."/>
            <person name="Li Y."/>
            <person name="Lu T."/>
            <person name="Huang Y."/>
            <person name="Zhao Q."/>
            <person name="Feng Q."/>
            <person name="Zhang L."/>
            <person name="Zhu J."/>
            <person name="Weng Q."/>
            <person name="Mu J."/>
            <person name="Lu Y."/>
            <person name="Fan D."/>
            <person name="Liu Y."/>
            <person name="Guan J."/>
            <person name="Zhang Y."/>
            <person name="Yu S."/>
            <person name="Liu X."/>
            <person name="Zhang Y."/>
            <person name="Hong G."/>
            <person name="Han B."/>
            <person name="Choisne N."/>
            <person name="Demange N."/>
            <person name="Orjeda G."/>
            <person name="Samain S."/>
            <person name="Cattolico L."/>
            <person name="Pelletier E."/>
            <person name="Couloux A."/>
            <person name="Segurens B."/>
            <person name="Wincker P."/>
            <person name="D'Hont A."/>
            <person name="Scarpelli C."/>
            <person name="Weissenbach J."/>
            <person name="Salanoubat M."/>
            <person name="Quetier F."/>
            <person name="Yu Y."/>
            <person name="Kim H.R."/>
            <person name="Rambo T."/>
            <person name="Currie J."/>
            <person name="Collura K."/>
            <person name="Luo M."/>
            <person name="Yang T."/>
            <person name="Ammiraju J.S.S."/>
            <person name="Engler F."/>
            <person name="Soderlund C."/>
            <person name="Wing R.A."/>
            <person name="Palmer L.E."/>
            <person name="de la Bastide M."/>
            <person name="Spiegel L."/>
            <person name="Nascimento L."/>
            <person name="Zutavern T."/>
            <person name="O'Shaughnessy A."/>
            <person name="Dike S."/>
            <person name="Dedhia N."/>
            <person name="Preston R."/>
            <person name="Balija V."/>
            <person name="McCombie W.R."/>
            <person name="Chow T."/>
            <person name="Chen H."/>
            <person name="Chung M."/>
            <person name="Chen C."/>
            <person name="Shaw J."/>
            <person name="Wu H."/>
            <person name="Hsiao K."/>
            <person name="Chao Y."/>
            <person name="Chu M."/>
            <person name="Cheng C."/>
            <person name="Hour A."/>
            <person name="Lee P."/>
            <person name="Lin S."/>
            <person name="Lin Y."/>
            <person name="Liou J."/>
            <person name="Liu S."/>
            <person name="Hsing Y."/>
            <person name="Raghuvanshi S."/>
            <person name="Mohanty A."/>
            <person name="Bharti A.K."/>
            <person name="Gaur A."/>
            <person name="Gupta V."/>
            <person name="Kumar D."/>
            <person name="Ravi V."/>
            <person name="Vij S."/>
            <person name="Kapur A."/>
            <person name="Khurana P."/>
            <person name="Khurana P."/>
            <person name="Khurana J.P."/>
            <person name="Tyagi A.K."/>
            <person name="Gaikwad K."/>
            <person name="Singh A."/>
            <person name="Dalal V."/>
            <person name="Srivastava S."/>
            <person name="Dixit A."/>
            <person name="Pal A.K."/>
            <person name="Ghazi I.A."/>
            <person name="Yadav M."/>
            <person name="Pandit A."/>
            <person name="Bhargava A."/>
            <person name="Sureshbabu K."/>
            <person name="Batra K."/>
            <person name="Sharma T.R."/>
            <person name="Mohapatra T."/>
            <person name="Singh N.K."/>
            <person name="Messing J."/>
            <person name="Nelson A.B."/>
            <person name="Fuks G."/>
            <person name="Kavchok S."/>
            <person name="Keizer G."/>
            <person name="Linton E."/>
            <person name="Llaca V."/>
            <person name="Song R."/>
            <person name="Tanyolac B."/>
            <person name="Young S."/>
            <person name="Ho-Il K."/>
            <person name="Hahn J.H."/>
            <person name="Sangsakoo G."/>
            <person name="Vanavichit A."/>
            <person name="de Mattos Luiz.A.T."/>
            <person name="Zimmer P.D."/>
            <person name="Malone G."/>
            <person name="Dellagostin O."/>
            <person name="de Oliveira A.C."/>
            <person name="Bevan M."/>
            <person name="Bancroft I."/>
            <person name="Minx P."/>
            <person name="Cordum H."/>
            <person name="Wilson R."/>
            <person name="Cheng Z."/>
            <person name="Jin W."/>
            <person name="Jiang J."/>
            <person name="Leong S.A."/>
            <person name="Iwama H."/>
            <person name="Gojobori T."/>
            <person name="Itoh T."/>
            <person name="Niimura Y."/>
            <person name="Fujii Y."/>
            <person name="Habara T."/>
            <person name="Sakai H."/>
            <person name="Sato Y."/>
            <person name="Wilson G."/>
            <person name="Kumar K."/>
            <person name="McCouch S."/>
            <person name="Juretic N."/>
            <person name="Hoen D."/>
            <person name="Wright S."/>
            <person name="Bruskiewich R."/>
            <person name="Bureau T."/>
            <person name="Miyao A."/>
            <person name="Hirochika H."/>
            <person name="Nishikawa T."/>
            <person name="Kadowaki K."/>
            <person name="Sugiura M."/>
            <person name="Burr B."/>
            <person name="Sasaki T."/>
        </authorList>
    </citation>
    <scope>NUCLEOTIDE SEQUENCE [LARGE SCALE GENOMIC DNA]</scope>
    <source>
        <strain evidence="2">cv. Nipponbare</strain>
    </source>
</reference>
<dbReference type="InParanoid" id="A0A0P0WVB4"/>
<dbReference type="PaxDb" id="39947-A0A0P0WVB4"/>
<sequence length="91" mass="9846">MAVAEPVTMTPCSPTCALIALTACMSAACLATPPMRLVLRHVSRIPSVCWVAPPSLRWPRTHHHHHSARSTLQGVLVLGEEGLHVLPKRAL</sequence>
<gene>
    <name evidence="1" type="ordered locus">Os06g0258701</name>
    <name evidence="1" type="ORF">OSNPB_060258701</name>
</gene>
<organism evidence="1 2">
    <name type="scientific">Oryza sativa subsp. japonica</name>
    <name type="common">Rice</name>
    <dbReference type="NCBI Taxonomy" id="39947"/>
    <lineage>
        <taxon>Eukaryota</taxon>
        <taxon>Viridiplantae</taxon>
        <taxon>Streptophyta</taxon>
        <taxon>Embryophyta</taxon>
        <taxon>Tracheophyta</taxon>
        <taxon>Spermatophyta</taxon>
        <taxon>Magnoliopsida</taxon>
        <taxon>Liliopsida</taxon>
        <taxon>Poales</taxon>
        <taxon>Poaceae</taxon>
        <taxon>BOP clade</taxon>
        <taxon>Oryzoideae</taxon>
        <taxon>Oryzeae</taxon>
        <taxon>Oryzinae</taxon>
        <taxon>Oryza</taxon>
        <taxon>Oryza sativa</taxon>
    </lineage>
</organism>
<evidence type="ECO:0000313" key="1">
    <source>
        <dbReference type="EMBL" id="BAS97112.1"/>
    </source>
</evidence>
<reference evidence="1 2" key="2">
    <citation type="journal article" date="2013" name="Plant Cell Physiol.">
        <title>Rice Annotation Project Database (RAP-DB): an integrative and interactive database for rice genomics.</title>
        <authorList>
            <person name="Sakai H."/>
            <person name="Lee S.S."/>
            <person name="Tanaka T."/>
            <person name="Numa H."/>
            <person name="Kim J."/>
            <person name="Kawahara Y."/>
            <person name="Wakimoto H."/>
            <person name="Yang C.C."/>
            <person name="Iwamoto M."/>
            <person name="Abe T."/>
            <person name="Yamada Y."/>
            <person name="Muto A."/>
            <person name="Inokuchi H."/>
            <person name="Ikemura T."/>
            <person name="Matsumoto T."/>
            <person name="Sasaki T."/>
            <person name="Itoh T."/>
        </authorList>
    </citation>
    <scope>NUCLEOTIDE SEQUENCE [LARGE SCALE GENOMIC DNA]</scope>
    <source>
        <strain evidence="2">cv. Nipponbare</strain>
    </source>
</reference>
<evidence type="ECO:0000313" key="2">
    <source>
        <dbReference type="Proteomes" id="UP000059680"/>
    </source>
</evidence>
<proteinExistence type="predicted"/>
<name>A0A0P0WVB4_ORYSJ</name>
<dbReference type="EMBL" id="AP014962">
    <property type="protein sequence ID" value="BAS97112.1"/>
    <property type="molecule type" value="Genomic_DNA"/>
</dbReference>
<accession>A0A0P0WVB4</accession>
<dbReference type="AlphaFoldDB" id="A0A0P0WVB4"/>
<dbReference type="Proteomes" id="UP000059680">
    <property type="component" value="Chromosome 6"/>
</dbReference>
<protein>
    <submittedName>
        <fullName evidence="1">Os06g0258701 protein</fullName>
    </submittedName>
</protein>
<keyword evidence="2" id="KW-1185">Reference proteome</keyword>